<sequence length="186" mass="20944">MRRRIVQFISSCLLVLLGVYLISGSAYAHTLKLADVTFIEHKGDGYSISYPSDWTFNTNTTNSGGYVGDFFTDPTNTYVFHVYPSHDQTSDKQILDQLLTGELNSTLQSITPTVTVNNVEWQQGKASGINQLTGKQYEKIGWVSKNPVDPDHIPHFVLHAEGDPAAFDCYTDKYFLPMLHSFHFTK</sequence>
<dbReference type="RefSeq" id="WP_126631001.1">
    <property type="nucleotide sequence ID" value="NZ_BIFT01000002.1"/>
</dbReference>
<evidence type="ECO:0000313" key="3">
    <source>
        <dbReference type="Proteomes" id="UP000287171"/>
    </source>
</evidence>
<keyword evidence="3" id="KW-1185">Reference proteome</keyword>
<gene>
    <name evidence="2" type="ORF">KDA_64630</name>
</gene>
<evidence type="ECO:0000256" key="1">
    <source>
        <dbReference type="SAM" id="SignalP"/>
    </source>
</evidence>
<organism evidence="2 3">
    <name type="scientific">Dictyobacter alpinus</name>
    <dbReference type="NCBI Taxonomy" id="2014873"/>
    <lineage>
        <taxon>Bacteria</taxon>
        <taxon>Bacillati</taxon>
        <taxon>Chloroflexota</taxon>
        <taxon>Ktedonobacteria</taxon>
        <taxon>Ktedonobacterales</taxon>
        <taxon>Dictyobacteraceae</taxon>
        <taxon>Dictyobacter</taxon>
    </lineage>
</organism>
<protein>
    <submittedName>
        <fullName evidence="2">Uncharacterized protein</fullName>
    </submittedName>
</protein>
<comment type="caution">
    <text evidence="2">The sequence shown here is derived from an EMBL/GenBank/DDBJ whole genome shotgun (WGS) entry which is preliminary data.</text>
</comment>
<dbReference type="OrthoDB" id="158783at2"/>
<dbReference type="EMBL" id="BIFT01000002">
    <property type="protein sequence ID" value="GCE30979.1"/>
    <property type="molecule type" value="Genomic_DNA"/>
</dbReference>
<dbReference type="Proteomes" id="UP000287171">
    <property type="component" value="Unassembled WGS sequence"/>
</dbReference>
<evidence type="ECO:0000313" key="2">
    <source>
        <dbReference type="EMBL" id="GCE30979.1"/>
    </source>
</evidence>
<feature type="signal peptide" evidence="1">
    <location>
        <begin position="1"/>
        <end position="28"/>
    </location>
</feature>
<name>A0A402BI08_9CHLR</name>
<keyword evidence="1" id="KW-0732">Signal</keyword>
<dbReference type="AlphaFoldDB" id="A0A402BI08"/>
<proteinExistence type="predicted"/>
<feature type="chain" id="PRO_5018999321" evidence="1">
    <location>
        <begin position="29"/>
        <end position="186"/>
    </location>
</feature>
<accession>A0A402BI08</accession>
<reference evidence="3" key="1">
    <citation type="submission" date="2018-12" db="EMBL/GenBank/DDBJ databases">
        <title>Tengunoibacter tsumagoiensis gen. nov., sp. nov., Dictyobacter kobayashii sp. nov., D. alpinus sp. nov., and D. joshuensis sp. nov. and description of Dictyobacteraceae fam. nov. within the order Ktedonobacterales isolated from Tengu-no-mugimeshi.</title>
        <authorList>
            <person name="Wang C.M."/>
            <person name="Zheng Y."/>
            <person name="Sakai Y."/>
            <person name="Toyoda A."/>
            <person name="Minakuchi Y."/>
            <person name="Abe K."/>
            <person name="Yokota A."/>
            <person name="Yabe S."/>
        </authorList>
    </citation>
    <scope>NUCLEOTIDE SEQUENCE [LARGE SCALE GENOMIC DNA]</scope>
    <source>
        <strain evidence="3">Uno16</strain>
    </source>
</reference>